<organism evidence="4 5">
    <name type="scientific">Saprolegnia diclina (strain VS20)</name>
    <dbReference type="NCBI Taxonomy" id="1156394"/>
    <lineage>
        <taxon>Eukaryota</taxon>
        <taxon>Sar</taxon>
        <taxon>Stramenopiles</taxon>
        <taxon>Oomycota</taxon>
        <taxon>Saprolegniomycetes</taxon>
        <taxon>Saprolegniales</taxon>
        <taxon>Saprolegniaceae</taxon>
        <taxon>Saprolegnia</taxon>
    </lineage>
</organism>
<dbReference type="GO" id="GO:0005814">
    <property type="term" value="C:centriole"/>
    <property type="evidence" value="ECO:0007669"/>
    <property type="project" value="TreeGrafter"/>
</dbReference>
<feature type="compositionally biased region" description="Polar residues" evidence="1">
    <location>
        <begin position="680"/>
        <end position="691"/>
    </location>
</feature>
<dbReference type="InterPro" id="IPR039103">
    <property type="entry name" value="Spd-2/CEP192"/>
</dbReference>
<evidence type="ECO:0000313" key="4">
    <source>
        <dbReference type="EMBL" id="EQC32956.1"/>
    </source>
</evidence>
<dbReference type="PANTHER" id="PTHR16029:SF11">
    <property type="entry name" value="CENTROSOMAL PROTEIN OF 192 KDA"/>
    <property type="match status" value="1"/>
</dbReference>
<feature type="compositionally biased region" description="Polar residues" evidence="1">
    <location>
        <begin position="163"/>
        <end position="182"/>
    </location>
</feature>
<feature type="compositionally biased region" description="Polar residues" evidence="1">
    <location>
        <begin position="579"/>
        <end position="593"/>
    </location>
</feature>
<dbReference type="GO" id="GO:0090307">
    <property type="term" value="P:mitotic spindle assembly"/>
    <property type="evidence" value="ECO:0007669"/>
    <property type="project" value="TreeGrafter"/>
</dbReference>
<feature type="region of interest" description="Disordered" evidence="1">
    <location>
        <begin position="734"/>
        <end position="760"/>
    </location>
</feature>
<dbReference type="Pfam" id="PF22076">
    <property type="entry name" value="Cep192_D6"/>
    <property type="match status" value="1"/>
</dbReference>
<dbReference type="AlphaFoldDB" id="T0QE16"/>
<feature type="compositionally biased region" description="Polar residues" evidence="1">
    <location>
        <begin position="210"/>
        <end position="224"/>
    </location>
</feature>
<dbReference type="InterPro" id="IPR054088">
    <property type="entry name" value="Cep192-like_D8"/>
</dbReference>
<dbReference type="GO" id="GO:0090222">
    <property type="term" value="P:centrosome-templated microtubule nucleation"/>
    <property type="evidence" value="ECO:0007669"/>
    <property type="project" value="InterPro"/>
</dbReference>
<feature type="region of interest" description="Disordered" evidence="1">
    <location>
        <begin position="659"/>
        <end position="691"/>
    </location>
</feature>
<dbReference type="VEuPathDB" id="FungiDB:SDRG_09484"/>
<proteinExistence type="predicted"/>
<feature type="region of interest" description="Disordered" evidence="1">
    <location>
        <begin position="605"/>
        <end position="632"/>
    </location>
</feature>
<dbReference type="GO" id="GO:0071539">
    <property type="term" value="P:protein localization to centrosome"/>
    <property type="evidence" value="ECO:0007669"/>
    <property type="project" value="InterPro"/>
</dbReference>
<sequence length="1146" mass="125507">MMEPTMQDYLKRYDEEQKARAEAGRRDMDLGEEDHAKHGGTSKYTDMFFGSDSDGELSQSNLLGEMSRDFMASTDGKNMMDDTNFMSSLLGSPVTTKPSQLLDPPALPTKQQRDSLESLFAPQTNLAIQANHITFDKDPINLDTESFVDAATFLNRQEALMKPQTTRPEAGSDNTTWTSSGFRSPDDFFAERSRDLSNVEFGDTPIPRKSSLTGLPDATTTAPQHTKEVPSSYIDFSAPPTSTTHKVFLATTPSSVMQHDKPVAAKTTYSRSSFSTQPTMPSVKHMVQPTHSTPRPQQVSSPMYRGSSWTPTPSTDMSQPSVGLSAPFMDLSISQSTPVKDLVPRRQTPPIETQQPLSISTYLQNSLANYANRPNVSSVPVNIDDEPFKVVSDAVQAAMSLTANEREAAQWHEPIHPSHVIHSSLDAVAAVQAMIEATGHMQASISEVMRLRAHAKQAIEAAVVSEAMAIADYQKQRWSEPPRPRAGSQQFERKAIDNITAELTSVVQEPTQPVLPPPRRSSRASILSMQSSRAMAGGKVQRTLDMSQRQERTTQAHRDAPFSAMQAAARTDNVISKCADTTNNPDGVSPSSTRARDSKLTREFGLSPIPFEPSSMSVDESITPRPPYDRDVDPADRAMSEADRRQMHALLATKSPIEGAARGHQSTATPVRSYKRDSTLRTSRSVTQDSAKPNLRIDTSVARAAFPEKSKLEKPPSTKMHRDDLRTAFTDLQRHEASTPSERYSIQPHAADNNPSTNDAQTDELAYKEVPMSPPPTPYTKALERPKLCKRFLCTLGGEISETFVFRNTSATYARICASIVPLSRGCNQFRIVPTVLEMPPHASDHFVIRFVATHVGAVSGIFQFRSMSGDPRATPYEIIVDAHVKNPATPVRQPTPPRIVQEVADEDALEANGSTVDVHPTFLRLLAANDAKSFEVINFSDKDVPFSIACPYPHISLAPTQGVVRPKSKSTVTVHCNAATPSVLPPNKKTWCGSFTITLNNTLTREISVVVDASALAHEAPSYPKSSQLSQSSVASSTRTKKRSKRGLFFQAENMDCGSAALHTSQCVPVRICNGAKEPMTVFVQTLGRPFSCAYSSLTLRPRSYVEVPVVFTPEKLGDASVPMVVYSTTDKAILMLHGRATASA</sequence>
<dbReference type="Pfam" id="PF22066">
    <property type="entry name" value="Cep192_D8"/>
    <property type="match status" value="1"/>
</dbReference>
<dbReference type="PANTHER" id="PTHR16029">
    <property type="entry name" value="CENTROSOMAL PROTEIN OF 192 KDA"/>
    <property type="match status" value="1"/>
</dbReference>
<dbReference type="GO" id="GO:0005737">
    <property type="term" value="C:cytoplasm"/>
    <property type="evidence" value="ECO:0007669"/>
    <property type="project" value="TreeGrafter"/>
</dbReference>
<evidence type="ECO:0000313" key="5">
    <source>
        <dbReference type="Proteomes" id="UP000030762"/>
    </source>
</evidence>
<dbReference type="RefSeq" id="XP_008613642.1">
    <property type="nucleotide sequence ID" value="XM_008615420.1"/>
</dbReference>
<dbReference type="OrthoDB" id="67059at2759"/>
<evidence type="ECO:0008006" key="6">
    <source>
        <dbReference type="Google" id="ProtNLM"/>
    </source>
</evidence>
<gene>
    <name evidence="4" type="ORF">SDRG_09484</name>
</gene>
<dbReference type="eggNOG" id="ENOG502RX9U">
    <property type="taxonomic scope" value="Eukaryota"/>
</dbReference>
<keyword evidence="5" id="KW-1185">Reference proteome</keyword>
<dbReference type="Gene3D" id="2.60.40.10">
    <property type="entry name" value="Immunoglobulins"/>
    <property type="match status" value="1"/>
</dbReference>
<protein>
    <recommendedName>
        <fullName evidence="6">MSP domain-containing protein</fullName>
    </recommendedName>
</protein>
<dbReference type="GO" id="GO:0000242">
    <property type="term" value="C:pericentriolar material"/>
    <property type="evidence" value="ECO:0007669"/>
    <property type="project" value="TreeGrafter"/>
</dbReference>
<dbReference type="Proteomes" id="UP000030762">
    <property type="component" value="Unassembled WGS sequence"/>
</dbReference>
<evidence type="ECO:0000259" key="3">
    <source>
        <dbReference type="Pfam" id="PF22076"/>
    </source>
</evidence>
<dbReference type="InParanoid" id="T0QE16"/>
<feature type="compositionally biased region" description="Polar residues" evidence="1">
    <location>
        <begin position="269"/>
        <end position="280"/>
    </location>
</feature>
<evidence type="ECO:0000259" key="2">
    <source>
        <dbReference type="Pfam" id="PF22066"/>
    </source>
</evidence>
<dbReference type="GeneID" id="19950211"/>
<feature type="region of interest" description="Disordered" evidence="1">
    <location>
        <begin position="1"/>
        <end position="43"/>
    </location>
</feature>
<dbReference type="InterPro" id="IPR013783">
    <property type="entry name" value="Ig-like_fold"/>
</dbReference>
<dbReference type="EMBL" id="JH767161">
    <property type="protein sequence ID" value="EQC32956.1"/>
    <property type="molecule type" value="Genomic_DNA"/>
</dbReference>
<feature type="compositionally biased region" description="Polar residues" evidence="1">
    <location>
        <begin position="289"/>
        <end position="320"/>
    </location>
</feature>
<feature type="region of interest" description="Disordered" evidence="1">
    <location>
        <begin position="269"/>
        <end position="320"/>
    </location>
</feature>
<dbReference type="OMA" id="TYARICA"/>
<feature type="compositionally biased region" description="Basic and acidic residues" evidence="1">
    <location>
        <begin position="9"/>
        <end position="37"/>
    </location>
</feature>
<evidence type="ECO:0000256" key="1">
    <source>
        <dbReference type="SAM" id="MobiDB-lite"/>
    </source>
</evidence>
<accession>T0QE16</accession>
<feature type="region of interest" description="Disordered" evidence="1">
    <location>
        <begin position="579"/>
        <end position="598"/>
    </location>
</feature>
<reference evidence="4 5" key="1">
    <citation type="submission" date="2012-04" db="EMBL/GenBank/DDBJ databases">
        <title>The Genome Sequence of Saprolegnia declina VS20.</title>
        <authorList>
            <consortium name="The Broad Institute Genome Sequencing Platform"/>
            <person name="Russ C."/>
            <person name="Nusbaum C."/>
            <person name="Tyler B."/>
            <person name="van West P."/>
            <person name="Dieguez-Uribeondo J."/>
            <person name="de Bruijn I."/>
            <person name="Tripathy S."/>
            <person name="Jiang R."/>
            <person name="Young S.K."/>
            <person name="Zeng Q."/>
            <person name="Gargeya S."/>
            <person name="Fitzgerald M."/>
            <person name="Haas B."/>
            <person name="Abouelleil A."/>
            <person name="Alvarado L."/>
            <person name="Arachchi H.M."/>
            <person name="Berlin A."/>
            <person name="Chapman S.B."/>
            <person name="Goldberg J."/>
            <person name="Griggs A."/>
            <person name="Gujja S."/>
            <person name="Hansen M."/>
            <person name="Howarth C."/>
            <person name="Imamovic A."/>
            <person name="Larimer J."/>
            <person name="McCowen C."/>
            <person name="Montmayeur A."/>
            <person name="Murphy C."/>
            <person name="Neiman D."/>
            <person name="Pearson M."/>
            <person name="Priest M."/>
            <person name="Roberts A."/>
            <person name="Saif S."/>
            <person name="Shea T."/>
            <person name="Sisk P."/>
            <person name="Sykes S."/>
            <person name="Wortman J."/>
            <person name="Nusbaum C."/>
            <person name="Birren B."/>
        </authorList>
    </citation>
    <scope>NUCLEOTIDE SEQUENCE [LARGE SCALE GENOMIC DNA]</scope>
    <source>
        <strain evidence="4 5">VS20</strain>
    </source>
</reference>
<dbReference type="GO" id="GO:0051298">
    <property type="term" value="P:centrosome duplication"/>
    <property type="evidence" value="ECO:0007669"/>
    <property type="project" value="InterPro"/>
</dbReference>
<feature type="domain" description="Cep192-like" evidence="3">
    <location>
        <begin position="916"/>
        <end position="1012"/>
    </location>
</feature>
<name>T0QE16_SAPDV</name>
<feature type="region of interest" description="Disordered" evidence="1">
    <location>
        <begin position="163"/>
        <end position="184"/>
    </location>
</feature>
<dbReference type="InterPro" id="IPR054092">
    <property type="entry name" value="Cep192-like_D6"/>
</dbReference>
<feature type="region of interest" description="Disordered" evidence="1">
    <location>
        <begin position="199"/>
        <end position="228"/>
    </location>
</feature>
<dbReference type="GO" id="GO:0019901">
    <property type="term" value="F:protein kinase binding"/>
    <property type="evidence" value="ECO:0007669"/>
    <property type="project" value="TreeGrafter"/>
</dbReference>
<feature type="domain" description="Cep192-like" evidence="2">
    <location>
        <begin position="1045"/>
        <end position="1136"/>
    </location>
</feature>